<reference evidence="1" key="2">
    <citation type="submission" date="2020-09" db="EMBL/GenBank/DDBJ databases">
        <authorList>
            <person name="Sun Q."/>
            <person name="Ohkuma M."/>
        </authorList>
    </citation>
    <scope>NUCLEOTIDE SEQUENCE</scope>
    <source>
        <strain evidence="1">JCM 4477</strain>
    </source>
</reference>
<sequence length="137" mass="14987">MLWPVVGETAMSAAGVLGSVSQQRYEAIVAEVREVVAQQSKGQFRIGDCALEVEPIRSRGGDTGDAQFTVRQSLMGLAEDIGVPFSTVKHARWTASRWPKEYREPVVSWTVHRILGGIEDGQERLAAIRTPPAGRGR</sequence>
<dbReference type="AlphaFoldDB" id="A0A919ABM0"/>
<gene>
    <name evidence="1" type="ORF">GCM10018772_23640</name>
</gene>
<organism evidence="1 2">
    <name type="scientific">Streptomyces fumanus</name>
    <dbReference type="NCBI Taxonomy" id="67302"/>
    <lineage>
        <taxon>Bacteria</taxon>
        <taxon>Bacillati</taxon>
        <taxon>Actinomycetota</taxon>
        <taxon>Actinomycetes</taxon>
        <taxon>Kitasatosporales</taxon>
        <taxon>Streptomycetaceae</taxon>
        <taxon>Streptomyces</taxon>
    </lineage>
</organism>
<comment type="caution">
    <text evidence="1">The sequence shown here is derived from an EMBL/GenBank/DDBJ whole genome shotgun (WGS) entry which is preliminary data.</text>
</comment>
<dbReference type="EMBL" id="BNBI01000004">
    <property type="protein sequence ID" value="GHE98484.1"/>
    <property type="molecule type" value="Genomic_DNA"/>
</dbReference>
<accession>A0A919ABM0</accession>
<dbReference type="InterPro" id="IPR045683">
    <property type="entry name" value="DUF6192"/>
</dbReference>
<protein>
    <submittedName>
        <fullName evidence="1">Uncharacterized protein</fullName>
    </submittedName>
</protein>
<evidence type="ECO:0000313" key="1">
    <source>
        <dbReference type="EMBL" id="GHE98484.1"/>
    </source>
</evidence>
<keyword evidence="2" id="KW-1185">Reference proteome</keyword>
<dbReference type="Proteomes" id="UP000630718">
    <property type="component" value="Unassembled WGS sequence"/>
</dbReference>
<reference evidence="1" key="1">
    <citation type="journal article" date="2014" name="Int. J. Syst. Evol. Microbiol.">
        <title>Complete genome sequence of Corynebacterium casei LMG S-19264T (=DSM 44701T), isolated from a smear-ripened cheese.</title>
        <authorList>
            <consortium name="US DOE Joint Genome Institute (JGI-PGF)"/>
            <person name="Walter F."/>
            <person name="Albersmeier A."/>
            <person name="Kalinowski J."/>
            <person name="Ruckert C."/>
        </authorList>
    </citation>
    <scope>NUCLEOTIDE SEQUENCE</scope>
    <source>
        <strain evidence="1">JCM 4477</strain>
    </source>
</reference>
<name>A0A919ABM0_9ACTN</name>
<proteinExistence type="predicted"/>
<evidence type="ECO:0000313" key="2">
    <source>
        <dbReference type="Proteomes" id="UP000630718"/>
    </source>
</evidence>
<dbReference type="Pfam" id="PF19691">
    <property type="entry name" value="DUF6192"/>
    <property type="match status" value="1"/>
</dbReference>